<reference evidence="2" key="1">
    <citation type="submission" date="2022-08" db="UniProtKB">
        <authorList>
            <consortium name="EnsemblMetazoa"/>
        </authorList>
    </citation>
    <scope>IDENTIFICATION</scope>
    <source>
        <strain evidence="2">05x7-T-G4-1.051#20</strain>
    </source>
</reference>
<feature type="chain" id="PRO_5036449494" evidence="1">
    <location>
        <begin position="25"/>
        <end position="118"/>
    </location>
</feature>
<evidence type="ECO:0000313" key="2">
    <source>
        <dbReference type="EnsemblMetazoa" id="G19368.1:cds"/>
    </source>
</evidence>
<dbReference type="EnsemblMetazoa" id="G19368.1">
    <property type="protein sequence ID" value="G19368.1:cds"/>
    <property type="gene ID" value="G19368"/>
</dbReference>
<keyword evidence="3" id="KW-1185">Reference proteome</keyword>
<dbReference type="Proteomes" id="UP000005408">
    <property type="component" value="Unassembled WGS sequence"/>
</dbReference>
<dbReference type="Gene3D" id="2.170.300.10">
    <property type="entry name" value="Tie2 ligand-binding domain superfamily"/>
    <property type="match status" value="1"/>
</dbReference>
<organism evidence="2 3">
    <name type="scientific">Magallana gigas</name>
    <name type="common">Pacific oyster</name>
    <name type="synonym">Crassostrea gigas</name>
    <dbReference type="NCBI Taxonomy" id="29159"/>
    <lineage>
        <taxon>Eukaryota</taxon>
        <taxon>Metazoa</taxon>
        <taxon>Spiralia</taxon>
        <taxon>Lophotrochozoa</taxon>
        <taxon>Mollusca</taxon>
        <taxon>Bivalvia</taxon>
        <taxon>Autobranchia</taxon>
        <taxon>Pteriomorphia</taxon>
        <taxon>Ostreida</taxon>
        <taxon>Ostreoidea</taxon>
        <taxon>Ostreidae</taxon>
        <taxon>Magallana</taxon>
    </lineage>
</organism>
<name>A0A8W8JMG9_MAGGI</name>
<dbReference type="AlphaFoldDB" id="A0A8W8JMG9"/>
<accession>A0A8W8JMG9</accession>
<protein>
    <submittedName>
        <fullName evidence="2">Uncharacterized protein</fullName>
    </submittedName>
</protein>
<proteinExistence type="predicted"/>
<feature type="signal peptide" evidence="1">
    <location>
        <begin position="1"/>
        <end position="24"/>
    </location>
</feature>
<keyword evidence="1" id="KW-0732">Signal</keyword>
<sequence length="118" mass="13646">MCIRKLVVSIVFVLILVFLCLVVGENGPCLEYYMGCCPYTRWDLEINKCVECPVGYHWINCSLECRFPLYGKMCQQECLCNKSQCDFVNGCKHEIFDIESFLFYQALETNFSIPHASS</sequence>
<evidence type="ECO:0000313" key="3">
    <source>
        <dbReference type="Proteomes" id="UP000005408"/>
    </source>
</evidence>
<evidence type="ECO:0000256" key="1">
    <source>
        <dbReference type="SAM" id="SignalP"/>
    </source>
</evidence>